<dbReference type="SUPFAM" id="SSF51735">
    <property type="entry name" value="NAD(P)-binding Rossmann-fold domains"/>
    <property type="match status" value="1"/>
</dbReference>
<dbReference type="GO" id="GO:0016616">
    <property type="term" value="F:oxidoreductase activity, acting on the CH-OH group of donors, NAD or NADP as acceptor"/>
    <property type="evidence" value="ECO:0007669"/>
    <property type="project" value="TreeGrafter"/>
</dbReference>
<evidence type="ECO:0000256" key="2">
    <source>
        <dbReference type="ARBA" id="ARBA00023002"/>
    </source>
</evidence>
<dbReference type="InterPro" id="IPR002347">
    <property type="entry name" value="SDR_fam"/>
</dbReference>
<dbReference type="PRINTS" id="PR00081">
    <property type="entry name" value="GDHRDH"/>
</dbReference>
<evidence type="ECO:0000313" key="4">
    <source>
        <dbReference type="Proteomes" id="UP000703893"/>
    </source>
</evidence>
<dbReference type="PANTHER" id="PTHR42760">
    <property type="entry name" value="SHORT-CHAIN DEHYDROGENASES/REDUCTASES FAMILY MEMBER"/>
    <property type="match status" value="1"/>
</dbReference>
<dbReference type="GO" id="GO:0048038">
    <property type="term" value="F:quinone binding"/>
    <property type="evidence" value="ECO:0007669"/>
    <property type="project" value="TreeGrafter"/>
</dbReference>
<dbReference type="InterPro" id="IPR036291">
    <property type="entry name" value="NAD(P)-bd_dom_sf"/>
</dbReference>
<dbReference type="PRINTS" id="PR00080">
    <property type="entry name" value="SDRFAMILY"/>
</dbReference>
<keyword evidence="2" id="KW-0560">Oxidoreductase</keyword>
<accession>A0A937X150</accession>
<dbReference type="Pfam" id="PF13561">
    <property type="entry name" value="adh_short_C2"/>
    <property type="match status" value="1"/>
</dbReference>
<evidence type="ECO:0000313" key="3">
    <source>
        <dbReference type="EMBL" id="MBM3274076.1"/>
    </source>
</evidence>
<dbReference type="Gene3D" id="3.40.50.720">
    <property type="entry name" value="NAD(P)-binding Rossmann-like Domain"/>
    <property type="match status" value="1"/>
</dbReference>
<sequence>LKGVFLACQAAAEPMQRRKKGAIVTISSMRGVEGSASSCHYAAAKAGVIALTKSLAKELAPHIRVNSVAPGYVDTRIQAMLTDEQRAGIVADTPLKRFGTPEDIAGAVLFLASDDAAYTTGQTLLADGGRVMC</sequence>
<dbReference type="PANTHER" id="PTHR42760:SF133">
    <property type="entry name" value="3-OXOACYL-[ACYL-CARRIER-PROTEIN] REDUCTASE"/>
    <property type="match status" value="1"/>
</dbReference>
<organism evidence="3 4">
    <name type="scientific">Candidatus Tanganyikabacteria bacterium</name>
    <dbReference type="NCBI Taxonomy" id="2961651"/>
    <lineage>
        <taxon>Bacteria</taxon>
        <taxon>Bacillati</taxon>
        <taxon>Candidatus Sericytochromatia</taxon>
        <taxon>Candidatus Tanganyikabacteria</taxon>
    </lineage>
</organism>
<feature type="non-terminal residue" evidence="3">
    <location>
        <position position="1"/>
    </location>
</feature>
<comment type="similarity">
    <text evidence="1">Belongs to the short-chain dehydrogenases/reductases (SDR) family.</text>
</comment>
<protein>
    <submittedName>
        <fullName evidence="3">SDR family oxidoreductase</fullName>
    </submittedName>
</protein>
<dbReference type="InterPro" id="IPR020904">
    <property type="entry name" value="Sc_DH/Rdtase_CS"/>
</dbReference>
<dbReference type="EMBL" id="VGJX01000115">
    <property type="protein sequence ID" value="MBM3274076.1"/>
    <property type="molecule type" value="Genomic_DNA"/>
</dbReference>
<proteinExistence type="inferred from homology"/>
<dbReference type="GO" id="GO:0006633">
    <property type="term" value="P:fatty acid biosynthetic process"/>
    <property type="evidence" value="ECO:0007669"/>
    <property type="project" value="TreeGrafter"/>
</dbReference>
<reference evidence="3 4" key="1">
    <citation type="submission" date="2019-03" db="EMBL/GenBank/DDBJ databases">
        <title>Lake Tanganyika Metagenome-Assembled Genomes (MAGs).</title>
        <authorList>
            <person name="Tran P."/>
        </authorList>
    </citation>
    <scope>NUCLEOTIDE SEQUENCE [LARGE SCALE GENOMIC DNA]</scope>
    <source>
        <strain evidence="3">K_DeepCast_65m_m2_236</strain>
    </source>
</reference>
<dbReference type="PROSITE" id="PS00061">
    <property type="entry name" value="ADH_SHORT"/>
    <property type="match status" value="1"/>
</dbReference>
<dbReference type="AlphaFoldDB" id="A0A937X150"/>
<dbReference type="Proteomes" id="UP000703893">
    <property type="component" value="Unassembled WGS sequence"/>
</dbReference>
<gene>
    <name evidence="3" type="ORF">FJZ00_02905</name>
</gene>
<name>A0A937X150_9BACT</name>
<evidence type="ECO:0000256" key="1">
    <source>
        <dbReference type="ARBA" id="ARBA00006484"/>
    </source>
</evidence>
<comment type="caution">
    <text evidence="3">The sequence shown here is derived from an EMBL/GenBank/DDBJ whole genome shotgun (WGS) entry which is preliminary data.</text>
</comment>